<dbReference type="EMBL" id="CAXHBF010000018">
    <property type="protein sequence ID" value="CAK9854805.1"/>
    <property type="molecule type" value="Genomic_DNA"/>
</dbReference>
<evidence type="ECO:0008006" key="4">
    <source>
        <dbReference type="Google" id="ProtNLM"/>
    </source>
</evidence>
<evidence type="ECO:0000313" key="2">
    <source>
        <dbReference type="EMBL" id="CAK9880186.1"/>
    </source>
</evidence>
<reference evidence="1" key="1">
    <citation type="submission" date="2024-03" db="EMBL/GenBank/DDBJ databases">
        <authorList>
            <consortium name="ELIXIR-Norway"/>
            <consortium name="Elixir Norway"/>
        </authorList>
    </citation>
    <scope>NUCLEOTIDE SEQUENCE</scope>
</reference>
<dbReference type="EMBL" id="OZ023708">
    <property type="protein sequence ID" value="CAK9880186.1"/>
    <property type="molecule type" value="Genomic_DNA"/>
</dbReference>
<protein>
    <recommendedName>
        <fullName evidence="4">Endonuclease/exonuclease/phosphatase</fullName>
    </recommendedName>
</protein>
<organism evidence="1 3">
    <name type="scientific">Sphagnum jensenii</name>
    <dbReference type="NCBI Taxonomy" id="128206"/>
    <lineage>
        <taxon>Eukaryota</taxon>
        <taxon>Viridiplantae</taxon>
        <taxon>Streptophyta</taxon>
        <taxon>Embryophyta</taxon>
        <taxon>Bryophyta</taxon>
        <taxon>Sphagnophytina</taxon>
        <taxon>Sphagnopsida</taxon>
        <taxon>Sphagnales</taxon>
        <taxon>Sphagnaceae</taxon>
        <taxon>Sphagnum</taxon>
    </lineage>
</organism>
<sequence length="133" mass="15355">MHRREAVSWHHLTLQYGLMDAWNLDSFRKMTKKNYTYDNGRVGSRSAVSRIDEFLVSQEINSRGGRIEAAPSIRRILDHSPLVMTIWGRTFAPPTTAPYFECSLLREEESRAALLEAWEGTEPPPRHDTKWPG</sequence>
<proteinExistence type="predicted"/>
<dbReference type="InterPro" id="IPR036691">
    <property type="entry name" value="Endo/exonu/phosph_ase_sf"/>
</dbReference>
<keyword evidence="3" id="KW-1185">Reference proteome</keyword>
<dbReference type="Proteomes" id="UP001497522">
    <property type="component" value="Chromosome 7"/>
</dbReference>
<evidence type="ECO:0000313" key="1">
    <source>
        <dbReference type="EMBL" id="CAK9854805.1"/>
    </source>
</evidence>
<dbReference type="Proteomes" id="UP001497522">
    <property type="component" value="Unassembled WGS sequence"/>
</dbReference>
<accession>A0ABP0ZWN0</accession>
<name>A0ABP0ZWN0_9BRYO</name>
<evidence type="ECO:0000313" key="3">
    <source>
        <dbReference type="Proteomes" id="UP001497522"/>
    </source>
</evidence>
<gene>
    <name evidence="2" type="ORF">CSSPJE1EN2_LOCUS21675</name>
    <name evidence="1" type="ORF">CSSPJE1EN2_LOCUS24737</name>
</gene>
<dbReference type="Gene3D" id="3.60.10.10">
    <property type="entry name" value="Endonuclease/exonuclease/phosphatase"/>
    <property type="match status" value="1"/>
</dbReference>